<dbReference type="GO" id="GO:0012505">
    <property type="term" value="C:endomembrane system"/>
    <property type="evidence" value="ECO:0007669"/>
    <property type="project" value="UniProtKB-SubCell"/>
</dbReference>
<organism evidence="6 7">
    <name type="scientific">Mycolicibacterium hippocampi</name>
    <dbReference type="NCBI Taxonomy" id="659824"/>
    <lineage>
        <taxon>Bacteria</taxon>
        <taxon>Bacillati</taxon>
        <taxon>Actinomycetota</taxon>
        <taxon>Actinomycetes</taxon>
        <taxon>Mycobacteriales</taxon>
        <taxon>Mycobacteriaceae</taxon>
        <taxon>Mycolicibacterium</taxon>
    </lineage>
</organism>
<name>A0A7I9ZT75_9MYCO</name>
<sequence>MLQTQVNLTSRAHHGRRSIITMTEPVDPPVSPTGMPHVADHRHANVTGGWLRAATFGAMDGLVSNTALIAGVAASASPATVVLSGVAGLLAGAFSMALGEYTSVTTANEQIDSEVLVERKSFRLHPQAERAELAAMLTDMGMTPQTAATATEEIHRDENRAVNFHLVQELGVDPREKPSPWVAAGSSFVLFAIGAIIPLIPYLLGYGSLWLGLAFGGVGLLLAGGSAAKITGRPLALGSLRQLAFGGFAIAATYLVGYLIGVGVT</sequence>
<evidence type="ECO:0000313" key="7">
    <source>
        <dbReference type="Proteomes" id="UP000465304"/>
    </source>
</evidence>
<keyword evidence="7" id="KW-1185">Reference proteome</keyword>
<feature type="transmembrane region" description="Helical" evidence="5">
    <location>
        <begin position="243"/>
        <end position="264"/>
    </location>
</feature>
<comment type="caution">
    <text evidence="6">The sequence shown here is derived from an EMBL/GenBank/DDBJ whole genome shotgun (WGS) entry which is preliminary data.</text>
</comment>
<protein>
    <submittedName>
        <fullName evidence="6">Membrane protein</fullName>
    </submittedName>
</protein>
<evidence type="ECO:0000256" key="4">
    <source>
        <dbReference type="ARBA" id="ARBA00023136"/>
    </source>
</evidence>
<evidence type="ECO:0000256" key="1">
    <source>
        <dbReference type="ARBA" id="ARBA00004127"/>
    </source>
</evidence>
<dbReference type="InterPro" id="IPR008217">
    <property type="entry name" value="Ccc1_fam"/>
</dbReference>
<dbReference type="Pfam" id="PF01988">
    <property type="entry name" value="VIT1"/>
    <property type="match status" value="1"/>
</dbReference>
<keyword evidence="3 5" id="KW-1133">Transmembrane helix</keyword>
<keyword evidence="2 5" id="KW-0812">Transmembrane</keyword>
<feature type="transmembrane region" description="Helical" evidence="5">
    <location>
        <begin position="181"/>
        <end position="204"/>
    </location>
</feature>
<reference evidence="6 7" key="1">
    <citation type="journal article" date="2019" name="Emerg. Microbes Infect.">
        <title>Comprehensive subspecies identification of 175 nontuberculous mycobacteria species based on 7547 genomic profiles.</title>
        <authorList>
            <person name="Matsumoto Y."/>
            <person name="Kinjo T."/>
            <person name="Motooka D."/>
            <person name="Nabeya D."/>
            <person name="Jung N."/>
            <person name="Uechi K."/>
            <person name="Horii T."/>
            <person name="Iida T."/>
            <person name="Fujita J."/>
            <person name="Nakamura S."/>
        </authorList>
    </citation>
    <scope>NUCLEOTIDE SEQUENCE [LARGE SCALE GENOMIC DNA]</scope>
    <source>
        <strain evidence="6 7">JCM 30996</strain>
    </source>
</reference>
<dbReference type="AlphaFoldDB" id="A0A7I9ZT75"/>
<feature type="transmembrane region" description="Helical" evidence="5">
    <location>
        <begin position="210"/>
        <end position="231"/>
    </location>
</feature>
<accession>A0A7I9ZT75</accession>
<evidence type="ECO:0000256" key="2">
    <source>
        <dbReference type="ARBA" id="ARBA00022692"/>
    </source>
</evidence>
<dbReference type="PANTHER" id="PTHR31851">
    <property type="entry name" value="FE(2+)/MN(2+) TRANSPORTER PCL1"/>
    <property type="match status" value="1"/>
</dbReference>
<comment type="subcellular location">
    <subcellularLocation>
        <location evidence="1">Endomembrane system</location>
        <topology evidence="1">Multi-pass membrane protein</topology>
    </subcellularLocation>
</comment>
<evidence type="ECO:0000256" key="3">
    <source>
        <dbReference type="ARBA" id="ARBA00022989"/>
    </source>
</evidence>
<dbReference type="Proteomes" id="UP000465304">
    <property type="component" value="Unassembled WGS sequence"/>
</dbReference>
<dbReference type="GO" id="GO:0030026">
    <property type="term" value="P:intracellular manganese ion homeostasis"/>
    <property type="evidence" value="ECO:0007669"/>
    <property type="project" value="InterPro"/>
</dbReference>
<evidence type="ECO:0000256" key="5">
    <source>
        <dbReference type="SAM" id="Phobius"/>
    </source>
</evidence>
<dbReference type="GO" id="GO:0005384">
    <property type="term" value="F:manganese ion transmembrane transporter activity"/>
    <property type="evidence" value="ECO:0007669"/>
    <property type="project" value="InterPro"/>
</dbReference>
<keyword evidence="4 5" id="KW-0472">Membrane</keyword>
<proteinExistence type="predicted"/>
<evidence type="ECO:0000313" key="6">
    <source>
        <dbReference type="EMBL" id="GFH03983.1"/>
    </source>
</evidence>
<gene>
    <name evidence="6" type="ORF">MHIP_44660</name>
</gene>
<dbReference type="EMBL" id="BLLB01000002">
    <property type="protein sequence ID" value="GFH03983.1"/>
    <property type="molecule type" value="Genomic_DNA"/>
</dbReference>